<dbReference type="PROSITE" id="PS50942">
    <property type="entry name" value="ENTH"/>
    <property type="match status" value="1"/>
</dbReference>
<evidence type="ECO:0000313" key="10">
    <source>
        <dbReference type="EMBL" id="KAJ4961170.1"/>
    </source>
</evidence>
<dbReference type="AlphaFoldDB" id="A0A9Q0H8G4"/>
<keyword evidence="11" id="KW-1185">Reference proteome</keyword>
<dbReference type="OrthoDB" id="682511at2759"/>
<comment type="subcellular location">
    <subcellularLocation>
        <location evidence="1">Cytoplasmic vesicle</location>
        <location evidence="1">Clathrin-coated vesicle</location>
    </subcellularLocation>
    <subcellularLocation>
        <location evidence="2">Golgi apparatus</location>
    </subcellularLocation>
    <subcellularLocation>
        <location evidence="3">Membrane</location>
        <location evidence="3">Clathrin-coated pit</location>
    </subcellularLocation>
</comment>
<dbReference type="GO" id="GO:0005794">
    <property type="term" value="C:Golgi apparatus"/>
    <property type="evidence" value="ECO:0007669"/>
    <property type="project" value="UniProtKB-SubCell"/>
</dbReference>
<dbReference type="PANTHER" id="PTHR22951:SF19">
    <property type="entry name" value="OS08G0467300 PROTEIN"/>
    <property type="match status" value="1"/>
</dbReference>
<proteinExistence type="predicted"/>
<dbReference type="GO" id="GO:0006900">
    <property type="term" value="P:vesicle budding from membrane"/>
    <property type="evidence" value="ECO:0007669"/>
    <property type="project" value="TreeGrafter"/>
</dbReference>
<evidence type="ECO:0000256" key="5">
    <source>
        <dbReference type="ARBA" id="ARBA00023034"/>
    </source>
</evidence>
<evidence type="ECO:0000259" key="9">
    <source>
        <dbReference type="PROSITE" id="PS50942"/>
    </source>
</evidence>
<dbReference type="GO" id="GO:0072583">
    <property type="term" value="P:clathrin-dependent endocytosis"/>
    <property type="evidence" value="ECO:0007669"/>
    <property type="project" value="InterPro"/>
</dbReference>
<dbReference type="InterPro" id="IPR011417">
    <property type="entry name" value="ANTH_dom"/>
</dbReference>
<dbReference type="SUPFAM" id="SSF48464">
    <property type="entry name" value="ENTH/VHS domain"/>
    <property type="match status" value="1"/>
</dbReference>
<protein>
    <recommendedName>
        <fullName evidence="9">ENTH domain-containing protein</fullName>
    </recommendedName>
</protein>
<keyword evidence="8" id="KW-0968">Cytoplasmic vesicle</keyword>
<keyword evidence="6" id="KW-0472">Membrane</keyword>
<evidence type="ECO:0000256" key="8">
    <source>
        <dbReference type="ARBA" id="ARBA00023329"/>
    </source>
</evidence>
<comment type="caution">
    <text evidence="10">The sequence shown here is derived from an EMBL/GenBank/DDBJ whole genome shotgun (WGS) entry which is preliminary data.</text>
</comment>
<dbReference type="SUPFAM" id="SSF89009">
    <property type="entry name" value="GAT-like domain"/>
    <property type="match status" value="1"/>
</dbReference>
<dbReference type="InterPro" id="IPR045192">
    <property type="entry name" value="AP180-like"/>
</dbReference>
<organism evidence="10 11">
    <name type="scientific">Protea cynaroides</name>
    <dbReference type="NCBI Taxonomy" id="273540"/>
    <lineage>
        <taxon>Eukaryota</taxon>
        <taxon>Viridiplantae</taxon>
        <taxon>Streptophyta</taxon>
        <taxon>Embryophyta</taxon>
        <taxon>Tracheophyta</taxon>
        <taxon>Spermatophyta</taxon>
        <taxon>Magnoliopsida</taxon>
        <taxon>Proteales</taxon>
        <taxon>Proteaceae</taxon>
        <taxon>Protea</taxon>
    </lineage>
</organism>
<dbReference type="GO" id="GO:0005546">
    <property type="term" value="F:phosphatidylinositol-4,5-bisphosphate binding"/>
    <property type="evidence" value="ECO:0007669"/>
    <property type="project" value="TreeGrafter"/>
</dbReference>
<dbReference type="GO" id="GO:0030136">
    <property type="term" value="C:clathrin-coated vesicle"/>
    <property type="evidence" value="ECO:0007669"/>
    <property type="project" value="UniProtKB-SubCell"/>
</dbReference>
<dbReference type="GO" id="GO:0032050">
    <property type="term" value="F:clathrin heavy chain binding"/>
    <property type="evidence" value="ECO:0007669"/>
    <property type="project" value="TreeGrafter"/>
</dbReference>
<evidence type="ECO:0000256" key="2">
    <source>
        <dbReference type="ARBA" id="ARBA00004555"/>
    </source>
</evidence>
<dbReference type="EMBL" id="JAMYWD010000009">
    <property type="protein sequence ID" value="KAJ4961170.1"/>
    <property type="molecule type" value="Genomic_DNA"/>
</dbReference>
<dbReference type="Proteomes" id="UP001141806">
    <property type="component" value="Unassembled WGS sequence"/>
</dbReference>
<sequence length="426" mass="48227">MRFWKRASAVLKDNNSICLAKLARRTSFRHPELEAAIIKATSHDEFSVDYKNAQRIFALIRTSSSFFKPFMWALTKRIDKTRSWVVAIKGLMLIHGIFCCNIPAVRRIGRLPFDLSDFTDGHSKSTKSWGFNGFVRSYFAYLDQRSVFLSCNAPGDDGKDDRETDGSSSMMKVLAELQRLQALLDILIQIKPCTDGMNVRLILEAMDCIVIEIFDVYSKMCSGIAGVLVGIYKAGKTEATMALRVLKKAALLGEELSSYFEFCKDFGVLNVSELPRVEQIPEEDIRELEQMLIEKISENRNNESYHGNRAVAPLDTPPMEKQEDPNKFSKTIVTQDWVVFDDEFKAKESTAEFLILGVDKDDFSDVGKTDCIDPFAASQNFPPLLLGCHNDPTMVSNGFMELEYYYNQIPPASSTVENQRNWIVSV</sequence>
<name>A0A9Q0H8G4_9MAGN</name>
<dbReference type="InterPro" id="IPR048050">
    <property type="entry name" value="ANTH_N_plant"/>
</dbReference>
<evidence type="ECO:0000256" key="1">
    <source>
        <dbReference type="ARBA" id="ARBA00004132"/>
    </source>
</evidence>
<keyword evidence="7" id="KW-0168">Coated pit</keyword>
<feature type="domain" description="ENTH" evidence="9">
    <location>
        <begin position="25"/>
        <end position="156"/>
    </location>
</feature>
<dbReference type="Gene3D" id="1.25.40.90">
    <property type="match status" value="1"/>
</dbReference>
<dbReference type="InterPro" id="IPR014712">
    <property type="entry name" value="ANTH_dom_sf"/>
</dbReference>
<gene>
    <name evidence="10" type="ORF">NE237_021080</name>
</gene>
<dbReference type="PANTHER" id="PTHR22951">
    <property type="entry name" value="CLATHRIN ASSEMBLY PROTEIN"/>
    <property type="match status" value="1"/>
</dbReference>
<dbReference type="FunFam" id="1.25.40.90:FF:000027">
    <property type="entry name" value="Putative clathrin assembly protein"/>
    <property type="match status" value="1"/>
</dbReference>
<dbReference type="GO" id="GO:0000149">
    <property type="term" value="F:SNARE binding"/>
    <property type="evidence" value="ECO:0007669"/>
    <property type="project" value="TreeGrafter"/>
</dbReference>
<evidence type="ECO:0000313" key="11">
    <source>
        <dbReference type="Proteomes" id="UP001141806"/>
    </source>
</evidence>
<evidence type="ECO:0000256" key="6">
    <source>
        <dbReference type="ARBA" id="ARBA00023136"/>
    </source>
</evidence>
<evidence type="ECO:0000256" key="3">
    <source>
        <dbReference type="ARBA" id="ARBA00004600"/>
    </source>
</evidence>
<evidence type="ECO:0000256" key="7">
    <source>
        <dbReference type="ARBA" id="ARBA00023176"/>
    </source>
</evidence>
<dbReference type="InterPro" id="IPR013809">
    <property type="entry name" value="ENTH"/>
</dbReference>
<evidence type="ECO:0000256" key="4">
    <source>
        <dbReference type="ARBA" id="ARBA00022583"/>
    </source>
</evidence>
<dbReference type="InterPro" id="IPR008942">
    <property type="entry name" value="ENTH_VHS"/>
</dbReference>
<reference evidence="10" key="1">
    <citation type="journal article" date="2023" name="Plant J.">
        <title>The genome of the king protea, Protea cynaroides.</title>
        <authorList>
            <person name="Chang J."/>
            <person name="Duong T.A."/>
            <person name="Schoeman C."/>
            <person name="Ma X."/>
            <person name="Roodt D."/>
            <person name="Barker N."/>
            <person name="Li Z."/>
            <person name="Van de Peer Y."/>
            <person name="Mizrachi E."/>
        </authorList>
    </citation>
    <scope>NUCLEOTIDE SEQUENCE</scope>
    <source>
        <tissue evidence="10">Young leaves</tissue>
    </source>
</reference>
<dbReference type="Pfam" id="PF07651">
    <property type="entry name" value="ANTH"/>
    <property type="match status" value="1"/>
</dbReference>
<dbReference type="GO" id="GO:0005545">
    <property type="term" value="F:1-phosphatidylinositol binding"/>
    <property type="evidence" value="ECO:0007669"/>
    <property type="project" value="InterPro"/>
</dbReference>
<accession>A0A9Q0H8G4</accession>
<keyword evidence="4" id="KW-0254">Endocytosis</keyword>
<dbReference type="Gene3D" id="1.20.58.150">
    <property type="entry name" value="ANTH domain"/>
    <property type="match status" value="1"/>
</dbReference>
<dbReference type="GO" id="GO:0048268">
    <property type="term" value="P:clathrin coat assembly"/>
    <property type="evidence" value="ECO:0007669"/>
    <property type="project" value="InterPro"/>
</dbReference>
<dbReference type="CDD" id="cd16987">
    <property type="entry name" value="ANTH_N_AP180_plant"/>
    <property type="match status" value="1"/>
</dbReference>
<keyword evidence="5" id="KW-0333">Golgi apparatus</keyword>
<dbReference type="GO" id="GO:0005905">
    <property type="term" value="C:clathrin-coated pit"/>
    <property type="evidence" value="ECO:0007669"/>
    <property type="project" value="UniProtKB-SubCell"/>
</dbReference>